<dbReference type="GO" id="GO:0006878">
    <property type="term" value="P:intracellular copper ion homeostasis"/>
    <property type="evidence" value="ECO:0007669"/>
    <property type="project" value="InterPro"/>
</dbReference>
<name>A0A2S6ZDX5_9XANT</name>
<organism evidence="2 3">
    <name type="scientific">Xanthomonas theicola</name>
    <dbReference type="NCBI Taxonomy" id="56464"/>
    <lineage>
        <taxon>Bacteria</taxon>
        <taxon>Pseudomonadati</taxon>
        <taxon>Pseudomonadota</taxon>
        <taxon>Gammaproteobacteria</taxon>
        <taxon>Lysobacterales</taxon>
        <taxon>Lysobacteraceae</taxon>
        <taxon>Xanthomonas</taxon>
    </lineage>
</organism>
<dbReference type="Pfam" id="PF05275">
    <property type="entry name" value="CopB"/>
    <property type="match status" value="1"/>
</dbReference>
<keyword evidence="1" id="KW-0732">Signal</keyword>
<dbReference type="GO" id="GO:0005507">
    <property type="term" value="F:copper ion binding"/>
    <property type="evidence" value="ECO:0007669"/>
    <property type="project" value="InterPro"/>
</dbReference>
<accession>A0A2S6ZDX5</accession>
<feature type="chain" id="PRO_5015701815" evidence="1">
    <location>
        <begin position="27"/>
        <end position="414"/>
    </location>
</feature>
<reference evidence="2 3" key="1">
    <citation type="submission" date="2016-08" db="EMBL/GenBank/DDBJ databases">
        <title>Evolution of the type three secretion system and type three effector repertoires in Xanthomonas.</title>
        <authorList>
            <person name="Merda D."/>
            <person name="Briand M."/>
            <person name="Bosis E."/>
            <person name="Rousseau C."/>
            <person name="Portier P."/>
            <person name="Jacques M.-A."/>
            <person name="Fischer-Le Saux M."/>
        </authorList>
    </citation>
    <scope>NUCLEOTIDE SEQUENCE [LARGE SCALE GENOMIC DNA]</scope>
    <source>
        <strain evidence="2 3">CFBP 4691</strain>
    </source>
</reference>
<dbReference type="AlphaFoldDB" id="A0A2S6ZDX5"/>
<comment type="caution">
    <text evidence="2">The sequence shown here is derived from an EMBL/GenBank/DDBJ whole genome shotgun (WGS) entry which is preliminary data.</text>
</comment>
<keyword evidence="3" id="KW-1185">Reference proteome</keyword>
<proteinExistence type="predicted"/>
<gene>
    <name evidence="2" type="ORF">XthCFBP4691_12140</name>
</gene>
<evidence type="ECO:0000313" key="3">
    <source>
        <dbReference type="Proteomes" id="UP000239898"/>
    </source>
</evidence>
<evidence type="ECO:0000313" key="2">
    <source>
        <dbReference type="EMBL" id="PPT90468.1"/>
    </source>
</evidence>
<dbReference type="Proteomes" id="UP000239898">
    <property type="component" value="Unassembled WGS sequence"/>
</dbReference>
<dbReference type="OrthoDB" id="9778934at2"/>
<evidence type="ECO:0000256" key="1">
    <source>
        <dbReference type="SAM" id="SignalP"/>
    </source>
</evidence>
<feature type="signal peptide" evidence="1">
    <location>
        <begin position="1"/>
        <end position="26"/>
    </location>
</feature>
<dbReference type="InterPro" id="IPR007939">
    <property type="entry name" value="Cu-R_B_prcur"/>
</dbReference>
<dbReference type="GO" id="GO:0009279">
    <property type="term" value="C:cell outer membrane"/>
    <property type="evidence" value="ECO:0007669"/>
    <property type="project" value="InterPro"/>
</dbReference>
<sequence>MNAALLSTLAQAVGLALLLAHGAARAQHVHASADAGIAVPASASGPAPAACVCPPADDGIRMHIPLSPPAVAGGDDAAMDHGAHVDTVPAAATASDGGMQHMSMDHAAHGDHAMPNHADIQHRGMHPATMEHRTPTAAQADGAMPDHAGMHHPAAASPVATPSSAACTCKVAPSSALPREPIPPLADADRAAAFPTRRAHTIPHGPSRNGYLLFDRLEGWDADHGSGQAWEASAWYGGDIDRLWLRSEGERSGGRTEAADLEALYGHAVSPWWDLLVGVKQDVAPGAARTSAAFGVQGMAPYKFKVAATLYVGEGGSASARLQGEYDVLLSNRWILQPRLEADVAFADDRARDIGSGLSTLEAGLRLRYEISRRFAPYLGVVHERAFGSTADYRRHAGDAARDTRVVAGVRVWF</sequence>
<protein>
    <submittedName>
        <fullName evidence="2">Copper resistance protein CopB</fullName>
    </submittedName>
</protein>
<dbReference type="EMBL" id="MIGX01000056">
    <property type="protein sequence ID" value="PPT90468.1"/>
    <property type="molecule type" value="Genomic_DNA"/>
</dbReference>